<name>A0ABU0QPM0_9ACTN</name>
<evidence type="ECO:0000313" key="3">
    <source>
        <dbReference type="Proteomes" id="UP001232755"/>
    </source>
</evidence>
<dbReference type="PANTHER" id="PTHR35908:SF1">
    <property type="entry name" value="CONSERVED PROTEIN"/>
    <property type="match status" value="1"/>
</dbReference>
<evidence type="ECO:0000313" key="2">
    <source>
        <dbReference type="EMBL" id="MDQ0749323.1"/>
    </source>
</evidence>
<feature type="domain" description="VOC" evidence="1">
    <location>
        <begin position="27"/>
        <end position="143"/>
    </location>
</feature>
<comment type="caution">
    <text evidence="2">The sequence shown here is derived from an EMBL/GenBank/DDBJ whole genome shotgun (WGS) entry which is preliminary data.</text>
</comment>
<proteinExistence type="predicted"/>
<protein>
    <recommendedName>
        <fullName evidence="1">VOC domain-containing protein</fullName>
    </recommendedName>
</protein>
<dbReference type="Proteomes" id="UP001232755">
    <property type="component" value="Unassembled WGS sequence"/>
</dbReference>
<reference evidence="2 3" key="1">
    <citation type="submission" date="2023-07" db="EMBL/GenBank/DDBJ databases">
        <title>Comparative genomics of wheat-associated soil bacteria to identify genetic determinants of phenazine resistance.</title>
        <authorList>
            <person name="Mouncey N."/>
        </authorList>
    </citation>
    <scope>NUCLEOTIDE SEQUENCE [LARGE SCALE GENOMIC DNA]</scope>
    <source>
        <strain evidence="2 3">B3I12</strain>
    </source>
</reference>
<dbReference type="EMBL" id="JAUSYP010000001">
    <property type="protein sequence ID" value="MDQ0749323.1"/>
    <property type="molecule type" value="Genomic_DNA"/>
</dbReference>
<keyword evidence="3" id="KW-1185">Reference proteome</keyword>
<dbReference type="InterPro" id="IPR029068">
    <property type="entry name" value="Glyas_Bleomycin-R_OHBP_Dase"/>
</dbReference>
<gene>
    <name evidence="2" type="ORF">QF034_003554</name>
</gene>
<evidence type="ECO:0000259" key="1">
    <source>
        <dbReference type="PROSITE" id="PS51819"/>
    </source>
</evidence>
<dbReference type="PROSITE" id="PS51819">
    <property type="entry name" value="VOC"/>
    <property type="match status" value="1"/>
</dbReference>
<dbReference type="SUPFAM" id="SSF54593">
    <property type="entry name" value="Glyoxalase/Bleomycin resistance protein/Dihydroxybiphenyl dioxygenase"/>
    <property type="match status" value="1"/>
</dbReference>
<dbReference type="RefSeq" id="WP_307175916.1">
    <property type="nucleotide sequence ID" value="NZ_JAUSYP010000001.1"/>
</dbReference>
<dbReference type="Gene3D" id="3.10.180.10">
    <property type="entry name" value="2,3-Dihydroxybiphenyl 1,2-Dioxygenase, domain 1"/>
    <property type="match status" value="1"/>
</dbReference>
<dbReference type="PANTHER" id="PTHR35908">
    <property type="entry name" value="HYPOTHETICAL FUSION PROTEIN"/>
    <property type="match status" value="1"/>
</dbReference>
<organism evidence="2 3">
    <name type="scientific">Streptomyces africanus</name>
    <dbReference type="NCBI Taxonomy" id="231024"/>
    <lineage>
        <taxon>Bacteria</taxon>
        <taxon>Bacillati</taxon>
        <taxon>Actinomycetota</taxon>
        <taxon>Actinomycetes</taxon>
        <taxon>Kitasatosporales</taxon>
        <taxon>Streptomycetaceae</taxon>
        <taxon>Streptomyces</taxon>
    </lineage>
</organism>
<accession>A0ABU0QPM0</accession>
<dbReference type="Pfam" id="PF18029">
    <property type="entry name" value="Glyoxalase_6"/>
    <property type="match status" value="1"/>
</dbReference>
<dbReference type="InterPro" id="IPR037523">
    <property type="entry name" value="VOC_core"/>
</dbReference>
<dbReference type="InterPro" id="IPR041581">
    <property type="entry name" value="Glyoxalase_6"/>
</dbReference>
<sequence>MFFNLGLGTCRFVRPQASGSVSRMIGRLYTVVIDCPDPDELAGFYAKLLSLSRQADTGDFVVLQNAAGTPVVAFQRVDDFRAPRWKDSARPQHMHLDVMVANLDTAEAQVLALGATLLDGSDKPIGYRVYEDPVGHPFCLITPEGA</sequence>